<keyword evidence="3" id="KW-1185">Reference proteome</keyword>
<evidence type="ECO:0000256" key="1">
    <source>
        <dbReference type="SAM" id="Phobius"/>
    </source>
</evidence>
<reference evidence="2 3" key="1">
    <citation type="submission" date="2014-09" db="EMBL/GenBank/DDBJ databases">
        <title>Draft genome sequence of an obligately methylotrophic methanogen, Methanococcoides methylutens, isolated from marine sediment.</title>
        <authorList>
            <person name="Guan Y."/>
            <person name="Ngugi D.K."/>
            <person name="Blom J."/>
            <person name="Ali S."/>
            <person name="Ferry J.G."/>
            <person name="Stingl U."/>
        </authorList>
    </citation>
    <scope>NUCLEOTIDE SEQUENCE [LARGE SCALE GENOMIC DNA]</scope>
    <source>
        <strain evidence="2 3">DSM 2657</strain>
    </source>
</reference>
<protein>
    <submittedName>
        <fullName evidence="2">Uncharacterized protein</fullName>
    </submittedName>
</protein>
<comment type="caution">
    <text evidence="2">The sequence shown here is derived from an EMBL/GenBank/DDBJ whole genome shotgun (WGS) entry which is preliminary data.</text>
</comment>
<feature type="transmembrane region" description="Helical" evidence="1">
    <location>
        <begin position="118"/>
        <end position="139"/>
    </location>
</feature>
<keyword evidence="1" id="KW-0472">Membrane</keyword>
<keyword evidence="1" id="KW-1133">Transmembrane helix</keyword>
<proteinExistence type="predicted"/>
<feature type="transmembrane region" description="Helical" evidence="1">
    <location>
        <begin position="57"/>
        <end position="80"/>
    </location>
</feature>
<evidence type="ECO:0000313" key="3">
    <source>
        <dbReference type="Proteomes" id="UP000029859"/>
    </source>
</evidence>
<keyword evidence="1" id="KW-0812">Transmembrane</keyword>
<evidence type="ECO:0000313" key="2">
    <source>
        <dbReference type="EMBL" id="KGK99731.1"/>
    </source>
</evidence>
<sequence>MELIPYFHVLVGILVFIVGFIFHWLGQSISVLNWDLATKIGLQEKKMIPEFKVYEHAIAFADVSIGWIYGLVAIGLVLNLPWAFKLAWIPGVIFLYHSLSFWFWVGNQNRLGYQTTTNRFRIIWFLTNFITGILTIIVAW</sequence>
<dbReference type="RefSeq" id="WP_048193010.1">
    <property type="nucleotide sequence ID" value="NZ_CAAGSM010000008.1"/>
</dbReference>
<gene>
    <name evidence="2" type="ORF">LI82_00485</name>
</gene>
<dbReference type="EMBL" id="JRHO01000002">
    <property type="protein sequence ID" value="KGK99731.1"/>
    <property type="molecule type" value="Genomic_DNA"/>
</dbReference>
<organism evidence="2 3">
    <name type="scientific">Methanococcoides methylutens</name>
    <dbReference type="NCBI Taxonomy" id="2226"/>
    <lineage>
        <taxon>Archaea</taxon>
        <taxon>Methanobacteriati</taxon>
        <taxon>Methanobacteriota</taxon>
        <taxon>Stenosarchaea group</taxon>
        <taxon>Methanomicrobia</taxon>
        <taxon>Methanosarcinales</taxon>
        <taxon>Methanosarcinaceae</taxon>
        <taxon>Methanococcoides</taxon>
    </lineage>
</organism>
<dbReference type="AlphaFoldDB" id="A0A099T686"/>
<dbReference type="OrthoDB" id="141502at2157"/>
<dbReference type="Proteomes" id="UP000029859">
    <property type="component" value="Unassembled WGS sequence"/>
</dbReference>
<accession>A0A099T686</accession>
<name>A0A099T686_METMT</name>
<feature type="transmembrane region" description="Helical" evidence="1">
    <location>
        <begin position="6"/>
        <end position="25"/>
    </location>
</feature>
<feature type="transmembrane region" description="Helical" evidence="1">
    <location>
        <begin position="86"/>
        <end position="106"/>
    </location>
</feature>